<evidence type="ECO:0000313" key="8">
    <source>
        <dbReference type="EMBL" id="ANV80755.1"/>
    </source>
</evidence>
<dbReference type="InterPro" id="IPR052017">
    <property type="entry name" value="TSUP"/>
</dbReference>
<evidence type="ECO:0000256" key="6">
    <source>
        <dbReference type="ARBA" id="ARBA00023136"/>
    </source>
</evidence>
<evidence type="ECO:0000256" key="1">
    <source>
        <dbReference type="ARBA" id="ARBA00004651"/>
    </source>
</evidence>
<dbReference type="AlphaFoldDB" id="A0A1B1TEP4"/>
<evidence type="ECO:0000256" key="7">
    <source>
        <dbReference type="RuleBase" id="RU363041"/>
    </source>
</evidence>
<keyword evidence="5 7" id="KW-1133">Transmembrane helix</keyword>
<feature type="transmembrane region" description="Helical" evidence="7">
    <location>
        <begin position="192"/>
        <end position="209"/>
    </location>
</feature>
<feature type="transmembrane region" description="Helical" evidence="7">
    <location>
        <begin position="96"/>
        <end position="113"/>
    </location>
</feature>
<comment type="similarity">
    <text evidence="7">Belongs to the 4-toluene sulfonate uptake permease (TSUP) (TC 2.A.102) family.</text>
</comment>
<evidence type="ECO:0000256" key="5">
    <source>
        <dbReference type="ARBA" id="ARBA00022989"/>
    </source>
</evidence>
<evidence type="ECO:0000256" key="2">
    <source>
        <dbReference type="ARBA" id="ARBA00022448"/>
    </source>
</evidence>
<dbReference type="Pfam" id="PF01925">
    <property type="entry name" value="TauE"/>
    <property type="match status" value="1"/>
</dbReference>
<accession>A0A1B1TEP4</accession>
<dbReference type="PANTHER" id="PTHR30269">
    <property type="entry name" value="TRANSMEMBRANE PROTEIN YFCA"/>
    <property type="match status" value="1"/>
</dbReference>
<feature type="transmembrane region" description="Helical" evidence="7">
    <location>
        <begin position="159"/>
        <end position="180"/>
    </location>
</feature>
<sequence length="242" mass="26216">MEEILIVSLGAFLAAALTVPAGFGLSTILTPLVLILLPVHEAVAVVAVVHCAHNAGKYIALKEAVDFHAFRRYGVWLVVGSIIGALLQNQVPNDPLLLLVGIFLVILPILTISEKWTGYRIPEANDRLGGFGSGFMGGLSGHQGALRAMFLTRRLPDKMAYAATASVLALCVDVSRIPVYLFFRTEEISEEMTLIVVLVISALIGVRVGKKWLQSLKSTQIHNMVMFGIISSGIFYIMEALN</sequence>
<dbReference type="GO" id="GO:0005886">
    <property type="term" value="C:plasma membrane"/>
    <property type="evidence" value="ECO:0007669"/>
    <property type="project" value="UniProtKB-SubCell"/>
</dbReference>
<keyword evidence="2" id="KW-0813">Transport</keyword>
<keyword evidence="3 7" id="KW-1003">Cell membrane</keyword>
<feature type="transmembrane region" description="Helical" evidence="7">
    <location>
        <begin position="73"/>
        <end position="90"/>
    </location>
</feature>
<dbReference type="EMBL" id="KP211907">
    <property type="protein sequence ID" value="ANV80755.1"/>
    <property type="molecule type" value="Genomic_DNA"/>
</dbReference>
<reference evidence="8" key="2">
    <citation type="journal article" date="2015" name="ISME J.">
        <title>A new class of marine Euryarchaeota group II from the Mediterranean deep chlorophyll maximum.</title>
        <authorList>
            <person name="Martin-Cuadrado A.B."/>
            <person name="Garcia-Heredia I."/>
            <person name="Molto A.G."/>
            <person name="Lopez-Ubeda R."/>
            <person name="Kimes N."/>
            <person name="Lopez-Garcia P."/>
            <person name="Moreira D."/>
            <person name="Rodriguez-Valera F."/>
        </authorList>
    </citation>
    <scope>NUCLEOTIDE SEQUENCE</scope>
</reference>
<protein>
    <recommendedName>
        <fullName evidence="7">Probable membrane transporter protein</fullName>
    </recommendedName>
</protein>
<feature type="transmembrane region" description="Helical" evidence="7">
    <location>
        <begin position="28"/>
        <end position="52"/>
    </location>
</feature>
<dbReference type="PANTHER" id="PTHR30269:SF37">
    <property type="entry name" value="MEMBRANE TRANSPORTER PROTEIN"/>
    <property type="match status" value="1"/>
</dbReference>
<dbReference type="InterPro" id="IPR002781">
    <property type="entry name" value="TM_pro_TauE-like"/>
</dbReference>
<reference evidence="8" key="1">
    <citation type="submission" date="2014-11" db="EMBL/GenBank/DDBJ databases">
        <authorList>
            <person name="Zhu J."/>
            <person name="Qi W."/>
            <person name="Song R."/>
        </authorList>
    </citation>
    <scope>NUCLEOTIDE SEQUENCE</scope>
</reference>
<proteinExistence type="inferred from homology"/>
<evidence type="ECO:0000256" key="4">
    <source>
        <dbReference type="ARBA" id="ARBA00022692"/>
    </source>
</evidence>
<feature type="transmembrane region" description="Helical" evidence="7">
    <location>
        <begin position="221"/>
        <end position="238"/>
    </location>
</feature>
<keyword evidence="6 7" id="KW-0472">Membrane</keyword>
<keyword evidence="4 7" id="KW-0812">Transmembrane</keyword>
<organism evidence="8">
    <name type="scientific">uncultured Poseidoniia archaeon</name>
    <dbReference type="NCBI Taxonomy" id="1697135"/>
    <lineage>
        <taxon>Archaea</taxon>
        <taxon>Methanobacteriati</taxon>
        <taxon>Thermoplasmatota</taxon>
        <taxon>Candidatus Poseidoniia</taxon>
        <taxon>environmental samples</taxon>
    </lineage>
</organism>
<evidence type="ECO:0000256" key="3">
    <source>
        <dbReference type="ARBA" id="ARBA00022475"/>
    </source>
</evidence>
<comment type="subcellular location">
    <subcellularLocation>
        <location evidence="1 7">Cell membrane</location>
        <topology evidence="1 7">Multi-pass membrane protein</topology>
    </subcellularLocation>
</comment>
<name>A0A1B1TEP4_9ARCH</name>